<dbReference type="Proteomes" id="UP001652621">
    <property type="component" value="Unplaced"/>
</dbReference>
<name>A0ABM3US72_MUSDO</name>
<evidence type="ECO:0000313" key="3">
    <source>
        <dbReference type="RefSeq" id="XP_058976369.1"/>
    </source>
</evidence>
<evidence type="ECO:0000313" key="2">
    <source>
        <dbReference type="Proteomes" id="UP001652621"/>
    </source>
</evidence>
<gene>
    <name evidence="3" type="primary">LOC131801582</name>
</gene>
<feature type="region of interest" description="Disordered" evidence="1">
    <location>
        <begin position="89"/>
        <end position="132"/>
    </location>
</feature>
<reference evidence="3" key="1">
    <citation type="submission" date="2025-08" db="UniProtKB">
        <authorList>
            <consortium name="RefSeq"/>
        </authorList>
    </citation>
    <scope>IDENTIFICATION</scope>
    <source>
        <strain evidence="3">Aabys</strain>
        <tissue evidence="3">Whole body</tissue>
    </source>
</reference>
<keyword evidence="2" id="KW-1185">Reference proteome</keyword>
<dbReference type="RefSeq" id="XP_058976369.1">
    <property type="nucleotide sequence ID" value="XM_059120386.1"/>
</dbReference>
<accession>A0ABM3US72</accession>
<proteinExistence type="predicted"/>
<evidence type="ECO:0000256" key="1">
    <source>
        <dbReference type="SAM" id="MobiDB-lite"/>
    </source>
</evidence>
<protein>
    <submittedName>
        <fullName evidence="3">Uncharacterized protein LOC131801582</fullName>
    </submittedName>
</protein>
<dbReference type="GeneID" id="131801582"/>
<feature type="compositionally biased region" description="Basic and acidic residues" evidence="1">
    <location>
        <begin position="92"/>
        <end position="116"/>
    </location>
</feature>
<dbReference type="PANTHER" id="PTHR47331:SF5">
    <property type="entry name" value="RIBONUCLEASE H"/>
    <property type="match status" value="1"/>
</dbReference>
<sequence>MSNRSLSRARSVIRSSVEKQRPAYSCHVCKSRHPLRLCRKFLGMSISGRVSAVEKYKYCRNCLAHEHSHGSCFSSQGCKKCHKRHHTLLHSSAERTQRQRRPQTEDRSQPEGRSQSEGRSCPEVTPSTSRSISHQTLSSFMRQNTVVLVPTIVVYISDGKIQSTARCLLDSGSTISRISKRFTDSIKLTTLTLDQESLCPLTLTSRFDAERHIDVMLRVNGRMNIKTPSKNLPADVKENFINLCLADSNFFERSTVDIIIGADIYTKIVFDGSITRPGLPTALNTIFGWAIYGPHLF</sequence>
<organism evidence="2 3">
    <name type="scientific">Musca domestica</name>
    <name type="common">House fly</name>
    <dbReference type="NCBI Taxonomy" id="7370"/>
    <lineage>
        <taxon>Eukaryota</taxon>
        <taxon>Metazoa</taxon>
        <taxon>Ecdysozoa</taxon>
        <taxon>Arthropoda</taxon>
        <taxon>Hexapoda</taxon>
        <taxon>Insecta</taxon>
        <taxon>Pterygota</taxon>
        <taxon>Neoptera</taxon>
        <taxon>Endopterygota</taxon>
        <taxon>Diptera</taxon>
        <taxon>Brachycera</taxon>
        <taxon>Muscomorpha</taxon>
        <taxon>Muscoidea</taxon>
        <taxon>Muscidae</taxon>
        <taxon>Musca</taxon>
    </lineage>
</organism>
<dbReference type="PANTHER" id="PTHR47331">
    <property type="entry name" value="PHD-TYPE DOMAIN-CONTAINING PROTEIN"/>
    <property type="match status" value="1"/>
</dbReference>